<dbReference type="SUPFAM" id="SSF88697">
    <property type="entry name" value="PUA domain-like"/>
    <property type="match status" value="1"/>
</dbReference>
<dbReference type="Proteomes" id="UP000031978">
    <property type="component" value="Unassembled WGS sequence"/>
</dbReference>
<gene>
    <name evidence="2" type="ORF">B4127_0594</name>
</gene>
<evidence type="ECO:0000313" key="2">
    <source>
        <dbReference type="EMBL" id="KIL13582.1"/>
    </source>
</evidence>
<sequence>MNETVHDLKIMPQYLWAVKTGIKGFEIRKNDREFQVGDILRLREYKDGQYTGRLVLGRITFITSFEQKDNYVVLNFKRLRLDEAV</sequence>
<dbReference type="Gene3D" id="2.30.130.30">
    <property type="entry name" value="Hypothetical protein"/>
    <property type="match status" value="1"/>
</dbReference>
<organism evidence="2 3">
    <name type="scientific">Bacillus pumilus</name>
    <name type="common">Bacillus mesentericus</name>
    <dbReference type="NCBI Taxonomy" id="1408"/>
    <lineage>
        <taxon>Bacteria</taxon>
        <taxon>Bacillati</taxon>
        <taxon>Bacillota</taxon>
        <taxon>Bacilli</taxon>
        <taxon>Bacillales</taxon>
        <taxon>Bacillaceae</taxon>
        <taxon>Bacillus</taxon>
    </lineage>
</organism>
<dbReference type="InterPro" id="IPR007374">
    <property type="entry name" value="ASCH_domain"/>
</dbReference>
<dbReference type="InterPro" id="IPR015947">
    <property type="entry name" value="PUA-like_sf"/>
</dbReference>
<comment type="caution">
    <text evidence="2">The sequence shown here is derived from an EMBL/GenBank/DDBJ whole genome shotgun (WGS) entry which is preliminary data.</text>
</comment>
<dbReference type="AlphaFoldDB" id="A0AB34QQ74"/>
<evidence type="ECO:0000259" key="1">
    <source>
        <dbReference type="SMART" id="SM01022"/>
    </source>
</evidence>
<dbReference type="RefSeq" id="WP_052465532.1">
    <property type="nucleotide sequence ID" value="NZ_JARTHW010000003.1"/>
</dbReference>
<dbReference type="Pfam" id="PF12961">
    <property type="entry name" value="DUF3850"/>
    <property type="match status" value="1"/>
</dbReference>
<name>A0AB34QQ74_BACPU</name>
<feature type="domain" description="ASCH" evidence="1">
    <location>
        <begin position="8"/>
        <end position="80"/>
    </location>
</feature>
<dbReference type="EMBL" id="JXCL01000038">
    <property type="protein sequence ID" value="KIL13582.1"/>
    <property type="molecule type" value="Genomic_DNA"/>
</dbReference>
<protein>
    <recommendedName>
        <fullName evidence="1">ASCH domain-containing protein</fullName>
    </recommendedName>
</protein>
<reference evidence="2 3" key="1">
    <citation type="submission" date="2014-12" db="EMBL/GenBank/DDBJ databases">
        <title>Draft Genome Sequences of Five Spore-Forming Food Isolates of Bacillus pumilus.</title>
        <authorList>
            <person name="de Jong A."/>
            <person name="van Heel A.J."/>
            <person name="Montalban-Lopez M."/>
            <person name="Krawczyk A.O."/>
            <person name="Berendsen E.M."/>
            <person name="Wells-Bennik M."/>
            <person name="Kuipers O.P."/>
        </authorList>
    </citation>
    <scope>NUCLEOTIDE SEQUENCE [LARGE SCALE GENOMIC DNA]</scope>
    <source>
        <strain evidence="2 3">B4127</strain>
    </source>
</reference>
<accession>A0AB34QQ74</accession>
<evidence type="ECO:0000313" key="3">
    <source>
        <dbReference type="Proteomes" id="UP000031978"/>
    </source>
</evidence>
<dbReference type="SMART" id="SM01022">
    <property type="entry name" value="ASCH"/>
    <property type="match status" value="1"/>
</dbReference>
<dbReference type="InterPro" id="IPR039440">
    <property type="entry name" value="DUF3850"/>
</dbReference>
<proteinExistence type="predicted"/>